<name>A0A1H7MB78_RUMAL</name>
<keyword evidence="1" id="KW-0805">Transcription regulation</keyword>
<protein>
    <submittedName>
        <fullName evidence="5">AraC-type DNA-binding protein</fullName>
    </submittedName>
</protein>
<dbReference type="OrthoDB" id="184994at2"/>
<dbReference type="PANTHER" id="PTHR43280">
    <property type="entry name" value="ARAC-FAMILY TRANSCRIPTIONAL REGULATOR"/>
    <property type="match status" value="1"/>
</dbReference>
<keyword evidence="3" id="KW-0804">Transcription</keyword>
<evidence type="ECO:0000313" key="6">
    <source>
        <dbReference type="Proteomes" id="UP000186015"/>
    </source>
</evidence>
<sequence>MWYDIVKQTSVKGALFVGINKELSHREFIQRETGETHSPYEKELEFYSAVAAGNIERVRKLYTPLAVEGYGKLSDDPVRNVKYHLTITIALIARFCIEKGLPTETSYTISDIFINKLDVATDLIQLEDIHREVFIEYAKRMQKVNSGNAYSKHVLMCLDIIYDNIYNGVRVQEIADRLGLTPQYLSKLFKQEVGMTISEYIMSRRIQAAENMLKFSEYTPLDIGNYLNFSSHSHFISCFRKHTGLTPKQYRENYFRISWQDRE</sequence>
<dbReference type="PROSITE" id="PS01124">
    <property type="entry name" value="HTH_ARAC_FAMILY_2"/>
    <property type="match status" value="1"/>
</dbReference>
<evidence type="ECO:0000259" key="4">
    <source>
        <dbReference type="PROSITE" id="PS01124"/>
    </source>
</evidence>
<organism evidence="5 6">
    <name type="scientific">Ruminococcus albus</name>
    <dbReference type="NCBI Taxonomy" id="1264"/>
    <lineage>
        <taxon>Bacteria</taxon>
        <taxon>Bacillati</taxon>
        <taxon>Bacillota</taxon>
        <taxon>Clostridia</taxon>
        <taxon>Eubacteriales</taxon>
        <taxon>Oscillospiraceae</taxon>
        <taxon>Ruminococcus</taxon>
    </lineage>
</organism>
<evidence type="ECO:0000256" key="3">
    <source>
        <dbReference type="ARBA" id="ARBA00023163"/>
    </source>
</evidence>
<evidence type="ECO:0000256" key="1">
    <source>
        <dbReference type="ARBA" id="ARBA00023015"/>
    </source>
</evidence>
<dbReference type="InterPro" id="IPR018060">
    <property type="entry name" value="HTH_AraC"/>
</dbReference>
<feature type="domain" description="HTH araC/xylS-type" evidence="4">
    <location>
        <begin position="155"/>
        <end position="253"/>
    </location>
</feature>
<gene>
    <name evidence="5" type="ORF">SAMN05216469_11136</name>
</gene>
<dbReference type="GO" id="GO:0003700">
    <property type="term" value="F:DNA-binding transcription factor activity"/>
    <property type="evidence" value="ECO:0007669"/>
    <property type="project" value="InterPro"/>
</dbReference>
<dbReference type="InterPro" id="IPR009057">
    <property type="entry name" value="Homeodomain-like_sf"/>
</dbReference>
<accession>A0A1H7MB78</accession>
<evidence type="ECO:0000313" key="5">
    <source>
        <dbReference type="EMBL" id="SEL07985.1"/>
    </source>
</evidence>
<dbReference type="RefSeq" id="WP_081350537.1">
    <property type="nucleotide sequence ID" value="NZ_FOAT01000011.1"/>
</dbReference>
<proteinExistence type="predicted"/>
<reference evidence="5 6" key="1">
    <citation type="submission" date="2016-10" db="EMBL/GenBank/DDBJ databases">
        <authorList>
            <person name="de Groot N.N."/>
        </authorList>
    </citation>
    <scope>NUCLEOTIDE SEQUENCE [LARGE SCALE GENOMIC DNA]</scope>
    <source>
        <strain evidence="5 6">KH2T6</strain>
    </source>
</reference>
<dbReference type="SMART" id="SM00342">
    <property type="entry name" value="HTH_ARAC"/>
    <property type="match status" value="1"/>
</dbReference>
<keyword evidence="2 5" id="KW-0238">DNA-binding</keyword>
<dbReference type="PANTHER" id="PTHR43280:SF34">
    <property type="entry name" value="ARAC-FAMILY TRANSCRIPTIONAL REGULATOR"/>
    <property type="match status" value="1"/>
</dbReference>
<dbReference type="EMBL" id="FOAT01000011">
    <property type="protein sequence ID" value="SEL07985.1"/>
    <property type="molecule type" value="Genomic_DNA"/>
</dbReference>
<dbReference type="AlphaFoldDB" id="A0A1H7MB78"/>
<dbReference type="SUPFAM" id="SSF46689">
    <property type="entry name" value="Homeodomain-like"/>
    <property type="match status" value="2"/>
</dbReference>
<dbReference type="Pfam" id="PF12833">
    <property type="entry name" value="HTH_18"/>
    <property type="match status" value="1"/>
</dbReference>
<dbReference type="Proteomes" id="UP000186015">
    <property type="component" value="Unassembled WGS sequence"/>
</dbReference>
<dbReference type="Gene3D" id="1.10.10.60">
    <property type="entry name" value="Homeodomain-like"/>
    <property type="match status" value="2"/>
</dbReference>
<evidence type="ECO:0000256" key="2">
    <source>
        <dbReference type="ARBA" id="ARBA00023125"/>
    </source>
</evidence>
<dbReference type="GO" id="GO:0043565">
    <property type="term" value="F:sequence-specific DNA binding"/>
    <property type="evidence" value="ECO:0007669"/>
    <property type="project" value="InterPro"/>
</dbReference>